<keyword evidence="1 6" id="KW-0963">Cytoplasm</keyword>
<reference evidence="7" key="1">
    <citation type="submission" date="2021-03" db="EMBL/GenBank/DDBJ databases">
        <title>Alkalibacter marinus sp. nov., isolated from tidal flat sediment.</title>
        <authorList>
            <person name="Namirimu T."/>
            <person name="Yang J.-A."/>
            <person name="Yang S.-H."/>
            <person name="Kim Y.-J."/>
            <person name="Kwon K.K."/>
        </authorList>
    </citation>
    <scope>NUCLEOTIDE SEQUENCE</scope>
    <source>
        <strain evidence="7">ES005</strain>
    </source>
</reference>
<evidence type="ECO:0000313" key="8">
    <source>
        <dbReference type="Proteomes" id="UP000663499"/>
    </source>
</evidence>
<keyword evidence="4 6" id="KW-0808">Transferase</keyword>
<comment type="similarity">
    <text evidence="6">Belongs to the methyltransferase superfamily. RNA methyltransferase RsmG family.</text>
</comment>
<comment type="subcellular location">
    <subcellularLocation>
        <location evidence="6">Cytoplasm</location>
    </subcellularLocation>
</comment>
<dbReference type="PANTHER" id="PTHR31760">
    <property type="entry name" value="S-ADENOSYL-L-METHIONINE-DEPENDENT METHYLTRANSFERASES SUPERFAMILY PROTEIN"/>
    <property type="match status" value="1"/>
</dbReference>
<feature type="binding site" evidence="6">
    <location>
        <position position="146"/>
    </location>
    <ligand>
        <name>S-adenosyl-L-methionine</name>
        <dbReference type="ChEBI" id="CHEBI:59789"/>
    </ligand>
</feature>
<evidence type="ECO:0000256" key="4">
    <source>
        <dbReference type="ARBA" id="ARBA00022679"/>
    </source>
</evidence>
<dbReference type="AlphaFoldDB" id="A0A974XD24"/>
<dbReference type="Proteomes" id="UP000663499">
    <property type="component" value="Chromosome"/>
</dbReference>
<keyword evidence="8" id="KW-1185">Reference proteome</keyword>
<proteinExistence type="inferred from homology"/>
<keyword evidence="2 6" id="KW-0698">rRNA processing</keyword>
<dbReference type="EC" id="2.1.1.-" evidence="6"/>
<name>A0A974XD24_9FIRM</name>
<organism evidence="7 8">
    <name type="scientific">Alkalibacter rhizosphaerae</name>
    <dbReference type="NCBI Taxonomy" id="2815577"/>
    <lineage>
        <taxon>Bacteria</taxon>
        <taxon>Bacillati</taxon>
        <taxon>Bacillota</taxon>
        <taxon>Clostridia</taxon>
        <taxon>Eubacteriales</taxon>
        <taxon>Eubacteriaceae</taxon>
        <taxon>Alkalibacter</taxon>
    </lineage>
</organism>
<evidence type="ECO:0000313" key="7">
    <source>
        <dbReference type="EMBL" id="QSX07574.1"/>
    </source>
</evidence>
<dbReference type="KEGG" id="alka:J0B03_06950"/>
<keyword evidence="3 6" id="KW-0489">Methyltransferase</keyword>
<dbReference type="CDD" id="cd02440">
    <property type="entry name" value="AdoMet_MTases"/>
    <property type="match status" value="1"/>
</dbReference>
<dbReference type="RefSeq" id="WP_207298916.1">
    <property type="nucleotide sequence ID" value="NZ_CP071444.1"/>
</dbReference>
<dbReference type="GO" id="GO:0005829">
    <property type="term" value="C:cytosol"/>
    <property type="evidence" value="ECO:0007669"/>
    <property type="project" value="TreeGrafter"/>
</dbReference>
<evidence type="ECO:0000256" key="3">
    <source>
        <dbReference type="ARBA" id="ARBA00022603"/>
    </source>
</evidence>
<feature type="binding site" evidence="6">
    <location>
        <begin position="99"/>
        <end position="101"/>
    </location>
    <ligand>
        <name>S-adenosyl-L-methionine</name>
        <dbReference type="ChEBI" id="CHEBI:59789"/>
    </ligand>
</feature>
<dbReference type="PIRSF" id="PIRSF003078">
    <property type="entry name" value="GidB"/>
    <property type="match status" value="1"/>
</dbReference>
<accession>A0A974XD24</accession>
<dbReference type="Gene3D" id="3.40.50.150">
    <property type="entry name" value="Vaccinia Virus protein VP39"/>
    <property type="match status" value="1"/>
</dbReference>
<dbReference type="NCBIfam" id="TIGR00138">
    <property type="entry name" value="rsmG_gidB"/>
    <property type="match status" value="1"/>
</dbReference>
<sequence length="236" mass="26408">MNEDQLLKEGLKNVGVEVSQEQVRQLMDYMDLVLEENKVMNLTAITQPEEFIQKHLLDSISMWPGEASSQKVLDLGTGGGFPGIPLKIVHPDWDLVLLDSTLKKLKFLEKATEQMELDQVSTIHGRAEDLGHEETYREAFDLVFSRAVASLNTLLEYCIPFAKVGGLVVAAKGPKCREELEAAKNAMKKLHCVLEEVREVQIPGDEATRFVVVIRKTKTTPAIYPRKQGLPGKKPL</sequence>
<evidence type="ECO:0000256" key="5">
    <source>
        <dbReference type="ARBA" id="ARBA00022691"/>
    </source>
</evidence>
<dbReference type="InterPro" id="IPR029063">
    <property type="entry name" value="SAM-dependent_MTases_sf"/>
</dbReference>
<dbReference type="HAMAP" id="MF_00074">
    <property type="entry name" value="16SrRNA_methyltr_G"/>
    <property type="match status" value="1"/>
</dbReference>
<feature type="binding site" evidence="6">
    <location>
        <position position="76"/>
    </location>
    <ligand>
        <name>S-adenosyl-L-methionine</name>
        <dbReference type="ChEBI" id="CHEBI:59789"/>
    </ligand>
</feature>
<comment type="function">
    <text evidence="6">Specifically methylates the N7 position of a guanine in 16S rRNA.</text>
</comment>
<evidence type="ECO:0000256" key="1">
    <source>
        <dbReference type="ARBA" id="ARBA00022490"/>
    </source>
</evidence>
<gene>
    <name evidence="6 7" type="primary">rsmG</name>
    <name evidence="7" type="ORF">J0B03_06950</name>
</gene>
<dbReference type="SUPFAM" id="SSF53335">
    <property type="entry name" value="S-adenosyl-L-methionine-dependent methyltransferases"/>
    <property type="match status" value="1"/>
</dbReference>
<dbReference type="GO" id="GO:0070043">
    <property type="term" value="F:rRNA (guanine-N7-)-methyltransferase activity"/>
    <property type="evidence" value="ECO:0007669"/>
    <property type="project" value="UniProtKB-UniRule"/>
</dbReference>
<feature type="binding site" evidence="6">
    <location>
        <position position="81"/>
    </location>
    <ligand>
        <name>S-adenosyl-L-methionine</name>
        <dbReference type="ChEBI" id="CHEBI:59789"/>
    </ligand>
</feature>
<protein>
    <recommendedName>
        <fullName evidence="6">Ribosomal RNA small subunit methyltransferase G</fullName>
        <ecNumber evidence="6">2.1.1.-</ecNumber>
    </recommendedName>
    <alternativeName>
        <fullName evidence="6">16S rRNA 7-methylguanosine methyltransferase</fullName>
        <shortName evidence="6">16S rRNA m7G methyltransferase</shortName>
    </alternativeName>
</protein>
<dbReference type="InterPro" id="IPR003682">
    <property type="entry name" value="rRNA_ssu_MeTfrase_G"/>
</dbReference>
<dbReference type="PANTHER" id="PTHR31760:SF0">
    <property type="entry name" value="S-ADENOSYL-L-METHIONINE-DEPENDENT METHYLTRANSFERASES SUPERFAMILY PROTEIN"/>
    <property type="match status" value="1"/>
</dbReference>
<feature type="binding site" evidence="6">
    <location>
        <begin position="127"/>
        <end position="128"/>
    </location>
    <ligand>
        <name>S-adenosyl-L-methionine</name>
        <dbReference type="ChEBI" id="CHEBI:59789"/>
    </ligand>
</feature>
<keyword evidence="5 6" id="KW-0949">S-adenosyl-L-methionine</keyword>
<dbReference type="Pfam" id="PF02527">
    <property type="entry name" value="GidB"/>
    <property type="match status" value="1"/>
</dbReference>
<evidence type="ECO:0000256" key="2">
    <source>
        <dbReference type="ARBA" id="ARBA00022552"/>
    </source>
</evidence>
<evidence type="ECO:0000256" key="6">
    <source>
        <dbReference type="HAMAP-Rule" id="MF_00074"/>
    </source>
</evidence>
<dbReference type="FunFam" id="3.40.50.150:FF:000041">
    <property type="entry name" value="Ribosomal RNA small subunit methyltransferase G"/>
    <property type="match status" value="1"/>
</dbReference>
<dbReference type="EMBL" id="CP071444">
    <property type="protein sequence ID" value="QSX07574.1"/>
    <property type="molecule type" value="Genomic_DNA"/>
</dbReference>